<sequence>MAIDNNRAKRAINPFVIDRKKWLFSNSRSCAQADAMLYGLIEKPLKPMMYR</sequence>
<proteinExistence type="predicted"/>
<protein>
    <submittedName>
        <fullName evidence="2">Transposase</fullName>
    </submittedName>
</protein>
<comment type="caution">
    <text evidence="2">The sequence shown here is derived from an EMBL/GenBank/DDBJ whole genome shotgun (WGS) entry which is preliminary data.</text>
</comment>
<dbReference type="Pfam" id="PF03050">
    <property type="entry name" value="DDE_Tnp_IS66"/>
    <property type="match status" value="1"/>
</dbReference>
<evidence type="ECO:0000259" key="1">
    <source>
        <dbReference type="Pfam" id="PF03050"/>
    </source>
</evidence>
<keyword evidence="3" id="KW-1185">Reference proteome</keyword>
<evidence type="ECO:0000313" key="2">
    <source>
        <dbReference type="EMBL" id="MBO1520428.1"/>
    </source>
</evidence>
<feature type="domain" description="Transposase IS66 central" evidence="1">
    <location>
        <begin position="2"/>
        <end position="32"/>
    </location>
</feature>
<gene>
    <name evidence="2" type="ORF">J3U76_12440</name>
</gene>
<evidence type="ECO:0000313" key="3">
    <source>
        <dbReference type="Proteomes" id="UP000664882"/>
    </source>
</evidence>
<name>A0ABS3NJ40_9GAMM</name>
<dbReference type="EMBL" id="JAGDFX010000016">
    <property type="protein sequence ID" value="MBO1520428.1"/>
    <property type="molecule type" value="Genomic_DNA"/>
</dbReference>
<dbReference type="Proteomes" id="UP000664882">
    <property type="component" value="Unassembled WGS sequence"/>
</dbReference>
<reference evidence="2 3" key="1">
    <citation type="submission" date="2021-03" db="EMBL/GenBank/DDBJ databases">
        <title>Oceanisphaera sp. nov., isolated from the intestine.</title>
        <authorList>
            <person name="Zhao L.-H."/>
            <person name="Shi L.-F."/>
        </authorList>
    </citation>
    <scope>NUCLEOTIDE SEQUENCE [LARGE SCALE GENOMIC DNA]</scope>
    <source>
        <strain evidence="2 3">DM8</strain>
    </source>
</reference>
<dbReference type="InterPro" id="IPR004291">
    <property type="entry name" value="Transposase_IS66_central"/>
</dbReference>
<organism evidence="2 3">
    <name type="scientific">Oceanisphaera pacifica</name>
    <dbReference type="NCBI Taxonomy" id="2818389"/>
    <lineage>
        <taxon>Bacteria</taxon>
        <taxon>Pseudomonadati</taxon>
        <taxon>Pseudomonadota</taxon>
        <taxon>Gammaproteobacteria</taxon>
        <taxon>Aeromonadales</taxon>
        <taxon>Aeromonadaceae</taxon>
        <taxon>Oceanisphaera</taxon>
    </lineage>
</organism>
<accession>A0ABS3NJ40</accession>